<evidence type="ECO:0000259" key="3">
    <source>
        <dbReference type="Pfam" id="PF17747"/>
    </source>
</evidence>
<dbReference type="GO" id="GO:0005634">
    <property type="term" value="C:nucleus"/>
    <property type="evidence" value="ECO:0007669"/>
    <property type="project" value="TreeGrafter"/>
</dbReference>
<dbReference type="InterPro" id="IPR013863">
    <property type="entry name" value="VID27_C"/>
</dbReference>
<keyword evidence="6" id="KW-1185">Reference proteome</keyword>
<feature type="domain" description="Vid27 N-terminal" evidence="4">
    <location>
        <begin position="1"/>
        <end position="163"/>
    </location>
</feature>
<dbReference type="Gene3D" id="2.130.10.10">
    <property type="entry name" value="YVTN repeat-like/Quinoprotein amine dehydrogenase"/>
    <property type="match status" value="1"/>
</dbReference>
<dbReference type="PANTHER" id="PTHR31913">
    <property type="entry name" value="VACUOLAR IMPORT AND DEGRADATION PROTEIN 27"/>
    <property type="match status" value="1"/>
</dbReference>
<protein>
    <recommendedName>
        <fullName evidence="7">Vacuolar import/degradation Vid27 C-terminal domain-containing protein</fullName>
    </recommendedName>
</protein>
<feature type="region of interest" description="Disordered" evidence="1">
    <location>
        <begin position="768"/>
        <end position="787"/>
    </location>
</feature>
<evidence type="ECO:0000259" key="4">
    <source>
        <dbReference type="Pfam" id="PF17748"/>
    </source>
</evidence>
<dbReference type="InterPro" id="IPR040979">
    <property type="entry name" value="Vid27_N"/>
</dbReference>
<gene>
    <name evidence="5" type="ORF">M407DRAFT_18236</name>
</gene>
<organism evidence="5 6">
    <name type="scientific">Tulasnella calospora MUT 4182</name>
    <dbReference type="NCBI Taxonomy" id="1051891"/>
    <lineage>
        <taxon>Eukaryota</taxon>
        <taxon>Fungi</taxon>
        <taxon>Dikarya</taxon>
        <taxon>Basidiomycota</taxon>
        <taxon>Agaricomycotina</taxon>
        <taxon>Agaricomycetes</taxon>
        <taxon>Cantharellales</taxon>
        <taxon>Tulasnellaceae</taxon>
        <taxon>Tulasnella</taxon>
    </lineage>
</organism>
<dbReference type="OrthoDB" id="10251113at2759"/>
<name>A0A0C3QU00_9AGAM</name>
<evidence type="ECO:0000256" key="1">
    <source>
        <dbReference type="SAM" id="MobiDB-lite"/>
    </source>
</evidence>
<evidence type="ECO:0000313" key="6">
    <source>
        <dbReference type="Proteomes" id="UP000054248"/>
    </source>
</evidence>
<reference evidence="6" key="2">
    <citation type="submission" date="2015-01" db="EMBL/GenBank/DDBJ databases">
        <title>Evolutionary Origins and Diversification of the Mycorrhizal Mutualists.</title>
        <authorList>
            <consortium name="DOE Joint Genome Institute"/>
            <consortium name="Mycorrhizal Genomics Consortium"/>
            <person name="Kohler A."/>
            <person name="Kuo A."/>
            <person name="Nagy L.G."/>
            <person name="Floudas D."/>
            <person name="Copeland A."/>
            <person name="Barry K.W."/>
            <person name="Cichocki N."/>
            <person name="Veneault-Fourrey C."/>
            <person name="LaButti K."/>
            <person name="Lindquist E.A."/>
            <person name="Lipzen A."/>
            <person name="Lundell T."/>
            <person name="Morin E."/>
            <person name="Murat C."/>
            <person name="Riley R."/>
            <person name="Ohm R."/>
            <person name="Sun H."/>
            <person name="Tunlid A."/>
            <person name="Henrissat B."/>
            <person name="Grigoriev I.V."/>
            <person name="Hibbett D.S."/>
            <person name="Martin F."/>
        </authorList>
    </citation>
    <scope>NUCLEOTIDE SEQUENCE [LARGE SCALE GENOMIC DNA]</scope>
    <source>
        <strain evidence="6">MUT 4182</strain>
    </source>
</reference>
<dbReference type="AlphaFoldDB" id="A0A0C3QU00"/>
<sequence>MFMLKALAHKVWGDPNAQELAKLTTGELYITRPRSSVKGARECIYQSAMATVRRTSAEFNYQLVVTRVYEEGEEALLEEEDETDDERVFLISSELQFHSSSFDSQPTFIWRDTEGDEDECYEFVAAGCDEPTRVFFESSVLQALYERTYQKSADKAKTADLKKLMYIPPAPSPGSRPGASPTNTRSSAAATRDVADQLARTSISSPPPPQTSSQPPAAEMSSSQPVETPTAPAGTSVISLEAELLEFDYEADAFRSEGDHFDAQIVLADHGNFNYFIVVLDEGSPWLAHELTSQLNCKWSKKYTSFRWNYPSHTEFGLSAWCLRFKSDEAYEEFKDMVGRCLWENNNGVSWQSAKKEDTAYAEQAYNDQDVEMADAYPESEDEEEAVEDALEGDESDGEPSNLREEDSEEESDSEEAKKFYEGKEVNTGLASGYRGDRTFVMRGQRIGVFRHNEEGGVEHAGTINKIATPKGKSFTPTKFMLHQGDTAMVLNDPKNPHSLYRMDLEAGKVVEEWQVHEDIPVSQIAPDSKFAPTQPGQTLVGTSHNAVFRIDPRLSGNKLVDSEWKQYVTKAAFSAVTTTEEGHLAVASERGDIRLFDTIGKNAKTALPAMGDPIIGIDSTASGRYLVATCKTHLYVIDTLINDGKFSGKLGFERSFPAGSRPVPKRLQLKPEHVLYMRSEVSFTPAKFNTGPDLEENSIITSSGNYVIAWDFKKIKQGILDKYEIKQYDDKVVQDEFRFANDRDIVVALENNVLMVNKKKLKKPTRASLVSPARVTRSSRGGAAQE</sequence>
<feature type="region of interest" description="Disordered" evidence="1">
    <location>
        <begin position="165"/>
        <end position="232"/>
    </location>
</feature>
<dbReference type="Pfam" id="PF17747">
    <property type="entry name" value="VID27_PH"/>
    <property type="match status" value="1"/>
</dbReference>
<dbReference type="GO" id="GO:0005737">
    <property type="term" value="C:cytoplasm"/>
    <property type="evidence" value="ECO:0007669"/>
    <property type="project" value="TreeGrafter"/>
</dbReference>
<dbReference type="InterPro" id="IPR040768">
    <property type="entry name" value="Vid27_PH"/>
</dbReference>
<feature type="region of interest" description="Disordered" evidence="1">
    <location>
        <begin position="375"/>
        <end position="423"/>
    </location>
</feature>
<dbReference type="InterPro" id="IPR015943">
    <property type="entry name" value="WD40/YVTN_repeat-like_dom_sf"/>
</dbReference>
<dbReference type="Proteomes" id="UP000054248">
    <property type="component" value="Unassembled WGS sequence"/>
</dbReference>
<dbReference type="EMBL" id="KN822952">
    <property type="protein sequence ID" value="KIO32771.1"/>
    <property type="molecule type" value="Genomic_DNA"/>
</dbReference>
<dbReference type="HOGENOM" id="CLU_007002_0_0_1"/>
<proteinExistence type="predicted"/>
<dbReference type="PANTHER" id="PTHR31913:SF0">
    <property type="entry name" value="VACUOLAR IMPORT AND DEGRADATION PROTEIN 27"/>
    <property type="match status" value="1"/>
</dbReference>
<dbReference type="STRING" id="1051891.A0A0C3QU00"/>
<dbReference type="SUPFAM" id="SSF69322">
    <property type="entry name" value="Tricorn protease domain 2"/>
    <property type="match status" value="1"/>
</dbReference>
<reference evidence="5 6" key="1">
    <citation type="submission" date="2014-04" db="EMBL/GenBank/DDBJ databases">
        <authorList>
            <consortium name="DOE Joint Genome Institute"/>
            <person name="Kuo A."/>
            <person name="Girlanda M."/>
            <person name="Perotto S."/>
            <person name="Kohler A."/>
            <person name="Nagy L.G."/>
            <person name="Floudas D."/>
            <person name="Copeland A."/>
            <person name="Barry K.W."/>
            <person name="Cichocki N."/>
            <person name="Veneault-Fourrey C."/>
            <person name="LaButti K."/>
            <person name="Lindquist E.A."/>
            <person name="Lipzen A."/>
            <person name="Lundell T."/>
            <person name="Morin E."/>
            <person name="Murat C."/>
            <person name="Sun H."/>
            <person name="Tunlid A."/>
            <person name="Henrissat B."/>
            <person name="Grigoriev I.V."/>
            <person name="Hibbett D.S."/>
            <person name="Martin F."/>
            <person name="Nordberg H.P."/>
            <person name="Cantor M.N."/>
            <person name="Hua S.X."/>
        </authorList>
    </citation>
    <scope>NUCLEOTIDE SEQUENCE [LARGE SCALE GENOMIC DNA]</scope>
    <source>
        <strain evidence="5 6">MUT 4182</strain>
    </source>
</reference>
<feature type="domain" description="Vid27 PH-like" evidence="3">
    <location>
        <begin position="237"/>
        <end position="345"/>
    </location>
</feature>
<evidence type="ECO:0000259" key="2">
    <source>
        <dbReference type="Pfam" id="PF08553"/>
    </source>
</evidence>
<evidence type="ECO:0000313" key="5">
    <source>
        <dbReference type="EMBL" id="KIO32771.1"/>
    </source>
</evidence>
<feature type="domain" description="Vacuolar import/degradation Vid27 C-terminal" evidence="2">
    <location>
        <begin position="426"/>
        <end position="774"/>
    </location>
</feature>
<dbReference type="InterPro" id="IPR040458">
    <property type="entry name" value="Vid27"/>
</dbReference>
<dbReference type="Pfam" id="PF08553">
    <property type="entry name" value="VID27"/>
    <property type="match status" value="1"/>
</dbReference>
<feature type="compositionally biased region" description="Acidic residues" evidence="1">
    <location>
        <begin position="375"/>
        <end position="398"/>
    </location>
</feature>
<evidence type="ECO:0008006" key="7">
    <source>
        <dbReference type="Google" id="ProtNLM"/>
    </source>
</evidence>
<accession>A0A0C3QU00</accession>
<dbReference type="Pfam" id="PF17748">
    <property type="entry name" value="VID27_N"/>
    <property type="match status" value="1"/>
</dbReference>